<gene>
    <name evidence="3" type="ORF">JF922_14270</name>
</gene>
<sequence length="79" mass="8161">APPPARAAGDGAVVAPMQGLIVKMPVKVGDEVKLGEVVAVLEAMKMQNDIVATKPGKVTEVYVKEGEVVKPNQPLLSVG</sequence>
<name>A0A934N3J6_9BACT</name>
<dbReference type="Gene3D" id="2.40.50.100">
    <property type="match status" value="1"/>
</dbReference>
<dbReference type="RefSeq" id="WP_338202721.1">
    <property type="nucleotide sequence ID" value="NZ_JAEKNR010000145.1"/>
</dbReference>
<comment type="caution">
    <text evidence="3">The sequence shown here is derived from an EMBL/GenBank/DDBJ whole genome shotgun (WGS) entry which is preliminary data.</text>
</comment>
<dbReference type="AlphaFoldDB" id="A0A934N3J6"/>
<evidence type="ECO:0000259" key="2">
    <source>
        <dbReference type="PROSITE" id="PS50968"/>
    </source>
</evidence>
<dbReference type="FunFam" id="2.40.50.100:FF:000003">
    <property type="entry name" value="Acetyl-CoA carboxylase biotin carboxyl carrier protein"/>
    <property type="match status" value="1"/>
</dbReference>
<proteinExistence type="predicted"/>
<feature type="non-terminal residue" evidence="3">
    <location>
        <position position="1"/>
    </location>
</feature>
<dbReference type="InterPro" id="IPR001882">
    <property type="entry name" value="Biotin_BS"/>
</dbReference>
<reference evidence="3" key="1">
    <citation type="submission" date="2020-10" db="EMBL/GenBank/DDBJ databases">
        <title>Ca. Dormibacterota MAGs.</title>
        <authorList>
            <person name="Montgomery K."/>
        </authorList>
    </citation>
    <scope>NUCLEOTIDE SEQUENCE [LARGE SCALE GENOMIC DNA]</scope>
    <source>
        <strain evidence="3">SC8812_S17_10</strain>
    </source>
</reference>
<feature type="domain" description="Lipoyl-binding" evidence="2">
    <location>
        <begin position="1"/>
        <end position="79"/>
    </location>
</feature>
<dbReference type="PANTHER" id="PTHR45266">
    <property type="entry name" value="OXALOACETATE DECARBOXYLASE ALPHA CHAIN"/>
    <property type="match status" value="1"/>
</dbReference>
<dbReference type="InterPro" id="IPR011053">
    <property type="entry name" value="Single_hybrid_motif"/>
</dbReference>
<organism evidence="3 4">
    <name type="scientific">Candidatus Nephthysia bennettiae</name>
    <dbReference type="NCBI Taxonomy" id="3127016"/>
    <lineage>
        <taxon>Bacteria</taxon>
        <taxon>Bacillati</taxon>
        <taxon>Candidatus Dormiibacterota</taxon>
        <taxon>Candidatus Dormibacteria</taxon>
        <taxon>Candidatus Dormibacterales</taxon>
        <taxon>Candidatus Dormibacteraceae</taxon>
        <taxon>Candidatus Nephthysia</taxon>
    </lineage>
</organism>
<dbReference type="Proteomes" id="UP000612893">
    <property type="component" value="Unassembled WGS sequence"/>
</dbReference>
<dbReference type="InterPro" id="IPR050709">
    <property type="entry name" value="Biotin_Carboxyl_Carrier/Decarb"/>
</dbReference>
<accession>A0A934N3J6</accession>
<dbReference type="Pfam" id="PF00364">
    <property type="entry name" value="Biotin_lipoyl"/>
    <property type="match status" value="1"/>
</dbReference>
<dbReference type="EMBL" id="JAEKNR010000145">
    <property type="protein sequence ID" value="MBJ7599225.1"/>
    <property type="molecule type" value="Genomic_DNA"/>
</dbReference>
<keyword evidence="1" id="KW-0092">Biotin</keyword>
<evidence type="ECO:0000256" key="1">
    <source>
        <dbReference type="ARBA" id="ARBA00023267"/>
    </source>
</evidence>
<dbReference type="PANTHER" id="PTHR45266:SF3">
    <property type="entry name" value="OXALOACETATE DECARBOXYLASE ALPHA CHAIN"/>
    <property type="match status" value="1"/>
</dbReference>
<dbReference type="PROSITE" id="PS50968">
    <property type="entry name" value="BIOTINYL_LIPOYL"/>
    <property type="match status" value="1"/>
</dbReference>
<evidence type="ECO:0000313" key="4">
    <source>
        <dbReference type="Proteomes" id="UP000612893"/>
    </source>
</evidence>
<dbReference type="SUPFAM" id="SSF51230">
    <property type="entry name" value="Single hybrid motif"/>
    <property type="match status" value="1"/>
</dbReference>
<protein>
    <recommendedName>
        <fullName evidence="2">Lipoyl-binding domain-containing protein</fullName>
    </recommendedName>
</protein>
<dbReference type="PROSITE" id="PS00188">
    <property type="entry name" value="BIOTIN"/>
    <property type="match status" value="1"/>
</dbReference>
<keyword evidence="4" id="KW-1185">Reference proteome</keyword>
<dbReference type="InterPro" id="IPR000089">
    <property type="entry name" value="Biotin_lipoyl"/>
</dbReference>
<dbReference type="CDD" id="cd06850">
    <property type="entry name" value="biotinyl_domain"/>
    <property type="match status" value="1"/>
</dbReference>
<evidence type="ECO:0000313" key="3">
    <source>
        <dbReference type="EMBL" id="MBJ7599225.1"/>
    </source>
</evidence>